<organism evidence="1 2">
    <name type="scientific">Caenorhabditis japonica</name>
    <dbReference type="NCBI Taxonomy" id="281687"/>
    <lineage>
        <taxon>Eukaryota</taxon>
        <taxon>Metazoa</taxon>
        <taxon>Ecdysozoa</taxon>
        <taxon>Nematoda</taxon>
        <taxon>Chromadorea</taxon>
        <taxon>Rhabditida</taxon>
        <taxon>Rhabditina</taxon>
        <taxon>Rhabditomorpha</taxon>
        <taxon>Rhabditoidea</taxon>
        <taxon>Rhabditidae</taxon>
        <taxon>Peloderinae</taxon>
        <taxon>Caenorhabditis</taxon>
    </lineage>
</organism>
<proteinExistence type="predicted"/>
<evidence type="ECO:0000313" key="1">
    <source>
        <dbReference type="EnsemblMetazoa" id="CJA04127.1"/>
    </source>
</evidence>
<accession>A0A8R1DKG4</accession>
<name>A0A8R1DKG4_CAEJA</name>
<evidence type="ECO:0000313" key="2">
    <source>
        <dbReference type="Proteomes" id="UP000005237"/>
    </source>
</evidence>
<reference evidence="2" key="1">
    <citation type="submission" date="2010-08" db="EMBL/GenBank/DDBJ databases">
        <authorList>
            <consortium name="Caenorhabditis japonica Sequencing Consortium"/>
            <person name="Wilson R.K."/>
        </authorList>
    </citation>
    <scope>NUCLEOTIDE SEQUENCE [LARGE SCALE GENOMIC DNA]</scope>
    <source>
        <strain evidence="2">DF5081</strain>
    </source>
</reference>
<keyword evidence="2" id="KW-1185">Reference proteome</keyword>
<protein>
    <submittedName>
        <fullName evidence="1">Uncharacterized protein</fullName>
    </submittedName>
</protein>
<dbReference type="EnsemblMetazoa" id="CJA04127.1">
    <property type="protein sequence ID" value="CJA04127.1"/>
    <property type="gene ID" value="WBGene00123330"/>
</dbReference>
<dbReference type="InterPro" id="IPR001534">
    <property type="entry name" value="Transthyretin-like"/>
</dbReference>
<sequence>MLIAVTALHHRHEKKGRFVGADDTKILHHSRTRSENKDSENHSCIVHGQMYCHGSPIEGVRPYLMSPQYPKFIINICATNENGWYRLSTGAFFELTEKVYLTVRHQCEIDDFPPMPKCAVPYYTSQIPIDVTNTTYVGRNFELSELKAYSSADCLY</sequence>
<dbReference type="Proteomes" id="UP000005237">
    <property type="component" value="Unassembled WGS sequence"/>
</dbReference>
<reference evidence="1" key="2">
    <citation type="submission" date="2022-06" db="UniProtKB">
        <authorList>
            <consortium name="EnsemblMetazoa"/>
        </authorList>
    </citation>
    <scope>IDENTIFICATION</scope>
    <source>
        <strain evidence="1">DF5081</strain>
    </source>
</reference>
<dbReference type="AlphaFoldDB" id="A0A8R1DKG4"/>
<dbReference type="GO" id="GO:0009986">
    <property type="term" value="C:cell surface"/>
    <property type="evidence" value="ECO:0007669"/>
    <property type="project" value="InterPro"/>
</dbReference>
<dbReference type="Pfam" id="PF01060">
    <property type="entry name" value="TTR-52"/>
    <property type="match status" value="1"/>
</dbReference>